<comment type="similarity">
    <text evidence="12">Belongs to the carbohydrate kinase PfkB family. Ribokinase subfamily.</text>
</comment>
<comment type="catalytic activity">
    <reaction evidence="12">
        <text>D-ribose + ATP = D-ribose 5-phosphate + ADP + H(+)</text>
        <dbReference type="Rhea" id="RHEA:13697"/>
        <dbReference type="ChEBI" id="CHEBI:15378"/>
        <dbReference type="ChEBI" id="CHEBI:30616"/>
        <dbReference type="ChEBI" id="CHEBI:47013"/>
        <dbReference type="ChEBI" id="CHEBI:78346"/>
        <dbReference type="ChEBI" id="CHEBI:456216"/>
        <dbReference type="EC" id="2.7.1.15"/>
    </reaction>
</comment>
<keyword evidence="8 12" id="KW-0067">ATP-binding</keyword>
<keyword evidence="4 12" id="KW-0808">Transferase</keyword>
<dbReference type="PATRIC" id="fig|688269.3.peg.2061"/>
<comment type="activity regulation">
    <text evidence="12">Activated by a monovalent cation that binds near, but not in, the active site. The most likely occupant of the site in vivo is potassium. Ion binding induces a conformational change that may alter substrate affinity.</text>
</comment>
<feature type="binding site" evidence="12">
    <location>
        <position position="277"/>
    </location>
    <ligand>
        <name>K(+)</name>
        <dbReference type="ChEBI" id="CHEBI:29103"/>
    </ligand>
</feature>
<feature type="binding site" evidence="12">
    <location>
        <position position="244"/>
    </location>
    <ligand>
        <name>substrate</name>
    </ligand>
</feature>
<dbReference type="PANTHER" id="PTHR10584">
    <property type="entry name" value="SUGAR KINASE"/>
    <property type="match status" value="1"/>
</dbReference>
<dbReference type="KEGG" id="tta:Theth_1999"/>
<dbReference type="eggNOG" id="COG0524">
    <property type="taxonomic scope" value="Bacteria"/>
</dbReference>
<feature type="binding site" evidence="12">
    <location>
        <position position="240"/>
    </location>
    <ligand>
        <name>K(+)</name>
        <dbReference type="ChEBI" id="CHEBI:29103"/>
    </ligand>
</feature>
<dbReference type="GO" id="GO:0004747">
    <property type="term" value="F:ribokinase activity"/>
    <property type="evidence" value="ECO:0007669"/>
    <property type="project" value="UniProtKB-UniRule"/>
</dbReference>
<evidence type="ECO:0000256" key="7">
    <source>
        <dbReference type="ARBA" id="ARBA00022777"/>
    </source>
</evidence>
<dbReference type="PROSITE" id="PS00584">
    <property type="entry name" value="PFKB_KINASES_2"/>
    <property type="match status" value="1"/>
</dbReference>
<dbReference type="AlphaFoldDB" id="F7YWP8"/>
<comment type="function">
    <text evidence="12">Catalyzes the phosphorylation of ribose at O-5 in a reaction requiring ATP and magnesium. The resulting D-ribose-5-phosphate can then be used either for sythesis of nucleotides, histidine, and tryptophan, or as a component of the pentose phosphate pathway.</text>
</comment>
<organism evidence="14 15">
    <name type="scientific">Pseudothermotoga thermarum DSM 5069</name>
    <dbReference type="NCBI Taxonomy" id="688269"/>
    <lineage>
        <taxon>Bacteria</taxon>
        <taxon>Thermotogati</taxon>
        <taxon>Thermotogota</taxon>
        <taxon>Thermotogae</taxon>
        <taxon>Thermotogales</taxon>
        <taxon>Thermotogaceae</taxon>
        <taxon>Pseudothermotoga</taxon>
    </lineage>
</organism>
<comment type="similarity">
    <text evidence="1">Belongs to the carbohydrate kinase pfkB family.</text>
</comment>
<comment type="pathway">
    <text evidence="12">Carbohydrate metabolism; D-ribose degradation; D-ribose 5-phosphate from beta-D-ribopyranose: step 2/2.</text>
</comment>
<dbReference type="RefSeq" id="WP_013933245.1">
    <property type="nucleotide sequence ID" value="NC_015707.1"/>
</dbReference>
<dbReference type="PANTHER" id="PTHR10584:SF166">
    <property type="entry name" value="RIBOKINASE"/>
    <property type="match status" value="1"/>
</dbReference>
<dbReference type="InterPro" id="IPR011611">
    <property type="entry name" value="PfkB_dom"/>
</dbReference>
<dbReference type="InterPro" id="IPR002173">
    <property type="entry name" value="Carboh/pur_kinase_PfkB_CS"/>
</dbReference>
<evidence type="ECO:0000256" key="4">
    <source>
        <dbReference type="ARBA" id="ARBA00022679"/>
    </source>
</evidence>
<dbReference type="GO" id="GO:0005524">
    <property type="term" value="F:ATP binding"/>
    <property type="evidence" value="ECO:0007669"/>
    <property type="project" value="UniProtKB-UniRule"/>
</dbReference>
<dbReference type="Proteomes" id="UP000006804">
    <property type="component" value="Chromosome"/>
</dbReference>
<evidence type="ECO:0000256" key="12">
    <source>
        <dbReference type="HAMAP-Rule" id="MF_01987"/>
    </source>
</evidence>
<dbReference type="GO" id="GO:0046872">
    <property type="term" value="F:metal ion binding"/>
    <property type="evidence" value="ECO:0007669"/>
    <property type="project" value="UniProtKB-KW"/>
</dbReference>
<accession>F7YWP8</accession>
<dbReference type="UniPathway" id="UPA00916">
    <property type="reaction ID" value="UER00889"/>
</dbReference>
<dbReference type="HOGENOM" id="CLU_027634_2_2_0"/>
<proteinExistence type="inferred from homology"/>
<keyword evidence="6 12" id="KW-0547">Nucleotide-binding</keyword>
<dbReference type="SUPFAM" id="SSF53613">
    <property type="entry name" value="Ribokinase-like"/>
    <property type="match status" value="1"/>
</dbReference>
<reference evidence="14 15" key="1">
    <citation type="submission" date="2010-11" db="EMBL/GenBank/DDBJ databases">
        <title>The complete genome of Thermotoga thermarum DSM 5069.</title>
        <authorList>
            <consortium name="US DOE Joint Genome Institute (JGI-PGF)"/>
            <person name="Lucas S."/>
            <person name="Copeland A."/>
            <person name="Lapidus A."/>
            <person name="Bruce D."/>
            <person name="Goodwin L."/>
            <person name="Pitluck S."/>
            <person name="Kyrpides N."/>
            <person name="Mavromatis K."/>
            <person name="Ivanova N."/>
            <person name="Zeytun A."/>
            <person name="Brettin T."/>
            <person name="Detter J.C."/>
            <person name="Tapia R."/>
            <person name="Han C."/>
            <person name="Land M."/>
            <person name="Hauser L."/>
            <person name="Markowitz V."/>
            <person name="Cheng J.-F."/>
            <person name="Hugenholtz P."/>
            <person name="Woyke T."/>
            <person name="Wu D."/>
            <person name="Spring S."/>
            <person name="Schroeder M."/>
            <person name="Brambilla E."/>
            <person name="Klenk H.-P."/>
            <person name="Eisen J.A."/>
        </authorList>
    </citation>
    <scope>NUCLEOTIDE SEQUENCE [LARGE SCALE GENOMIC DNA]</scope>
    <source>
        <strain evidence="14 15">DSM 5069</strain>
    </source>
</reference>
<dbReference type="Pfam" id="PF00294">
    <property type="entry name" value="PfkB"/>
    <property type="match status" value="1"/>
</dbReference>
<keyword evidence="7 12" id="KW-0418">Kinase</keyword>
<feature type="binding site" evidence="12">
    <location>
        <begin position="38"/>
        <end position="42"/>
    </location>
    <ligand>
        <name>substrate</name>
    </ligand>
</feature>
<keyword evidence="5 12" id="KW-0479">Metal-binding</keyword>
<evidence type="ECO:0000256" key="10">
    <source>
        <dbReference type="ARBA" id="ARBA00022958"/>
    </source>
</evidence>
<dbReference type="PRINTS" id="PR00990">
    <property type="entry name" value="RIBOKINASE"/>
</dbReference>
<dbReference type="PROSITE" id="PS00583">
    <property type="entry name" value="PFKB_KINASES_1"/>
    <property type="match status" value="1"/>
</dbReference>
<keyword evidence="9 12" id="KW-0460">Magnesium</keyword>
<feature type="binding site" evidence="12">
    <location>
        <position position="274"/>
    </location>
    <ligand>
        <name>K(+)</name>
        <dbReference type="ChEBI" id="CHEBI:29103"/>
    </ligand>
</feature>
<evidence type="ECO:0000256" key="2">
    <source>
        <dbReference type="ARBA" id="ARBA00012035"/>
    </source>
</evidence>
<comment type="subcellular location">
    <subcellularLocation>
        <location evidence="12">Cytoplasm</location>
    </subcellularLocation>
</comment>
<gene>
    <name evidence="12" type="primary">rbsK</name>
    <name evidence="14" type="ORF">Theth_1999</name>
</gene>
<dbReference type="GO" id="GO:0019303">
    <property type="term" value="P:D-ribose catabolic process"/>
    <property type="evidence" value="ECO:0007669"/>
    <property type="project" value="UniProtKB-UniRule"/>
</dbReference>
<keyword evidence="10 12" id="KW-0630">Potassium</keyword>
<evidence type="ECO:0000256" key="9">
    <source>
        <dbReference type="ARBA" id="ARBA00022842"/>
    </source>
</evidence>
<keyword evidence="12" id="KW-0963">Cytoplasm</keyword>
<evidence type="ECO:0000259" key="13">
    <source>
        <dbReference type="Pfam" id="PF00294"/>
    </source>
</evidence>
<evidence type="ECO:0000256" key="11">
    <source>
        <dbReference type="ARBA" id="ARBA00023277"/>
    </source>
</evidence>
<evidence type="ECO:0000313" key="14">
    <source>
        <dbReference type="EMBL" id="AEH52038.1"/>
    </source>
</evidence>
<keyword evidence="15" id="KW-1185">Reference proteome</keyword>
<feature type="binding site" evidence="12">
    <location>
        <position position="181"/>
    </location>
    <ligand>
        <name>ATP</name>
        <dbReference type="ChEBI" id="CHEBI:30616"/>
    </ligand>
</feature>
<feature type="binding site" evidence="12">
    <location>
        <position position="238"/>
    </location>
    <ligand>
        <name>K(+)</name>
        <dbReference type="ChEBI" id="CHEBI:29103"/>
    </ligand>
</feature>
<dbReference type="InterPro" id="IPR002139">
    <property type="entry name" value="Ribo/fructo_kinase"/>
</dbReference>
<dbReference type="GO" id="GO:0005829">
    <property type="term" value="C:cytosol"/>
    <property type="evidence" value="ECO:0007669"/>
    <property type="project" value="TreeGrafter"/>
</dbReference>
<name>F7YWP8_9THEM</name>
<feature type="active site" description="Proton acceptor" evidence="12">
    <location>
        <position position="244"/>
    </location>
</feature>
<dbReference type="EC" id="2.7.1.15" evidence="2 12"/>
<feature type="binding site" evidence="12">
    <location>
        <position position="279"/>
    </location>
    <ligand>
        <name>K(+)</name>
        <dbReference type="ChEBI" id="CHEBI:29103"/>
    </ligand>
</feature>
<feature type="binding site" evidence="12">
    <location>
        <begin position="212"/>
        <end position="217"/>
    </location>
    <ligand>
        <name>ATP</name>
        <dbReference type="ChEBI" id="CHEBI:30616"/>
    </ligand>
</feature>
<dbReference type="OrthoDB" id="9775849at2"/>
<dbReference type="Gene3D" id="3.40.1190.20">
    <property type="match status" value="1"/>
</dbReference>
<dbReference type="STRING" id="688269.Theth_1999"/>
<keyword evidence="11 12" id="KW-0119">Carbohydrate metabolism</keyword>
<evidence type="ECO:0000256" key="3">
    <source>
        <dbReference type="ARBA" id="ARBA00016943"/>
    </source>
</evidence>
<evidence type="ECO:0000313" key="15">
    <source>
        <dbReference type="Proteomes" id="UP000006804"/>
    </source>
</evidence>
<feature type="domain" description="Carbohydrate kinase PfkB" evidence="13">
    <location>
        <begin position="1"/>
        <end position="286"/>
    </location>
</feature>
<protein>
    <recommendedName>
        <fullName evidence="3 12">Ribokinase</fullName>
        <shortName evidence="12">RK</shortName>
        <ecNumber evidence="2 12">2.7.1.15</ecNumber>
    </recommendedName>
</protein>
<evidence type="ECO:0000256" key="1">
    <source>
        <dbReference type="ARBA" id="ARBA00005380"/>
    </source>
</evidence>
<evidence type="ECO:0000256" key="6">
    <source>
        <dbReference type="ARBA" id="ARBA00022741"/>
    </source>
</evidence>
<sequence length="306" mass="33138">MQQIAVFGKVNLDTILYVDKLKIGENHICLQTLVDVGGKGANTAIALAKLGVKVVLAACLGNDNLSQSITKRLEKYGVDVSMLKYTNNQTGKTFIVVDSQGINTMFHILGANADFNPEYIDWTFLETVSAVFVQMGLPQDTVREVITMSKRNGKYVFVDPAGFPSDGSLELISYADTVAPNEVELLKLTKETQVEKAAKKLISLGVEEVLVKRGEKGATLFTQKASYHQDAYQVPVVDTTGAGDALNAAYIMAKFKKLDPRQALKIAVAASAITVTRQGTSSASPTKGELVEFLKSVQEDEIAKLL</sequence>
<comment type="caution">
    <text evidence="12">Lacks conserved residue(s) required for the propagation of feature annotation.</text>
</comment>
<dbReference type="EMBL" id="CP002351">
    <property type="protein sequence ID" value="AEH52038.1"/>
    <property type="molecule type" value="Genomic_DNA"/>
</dbReference>
<comment type="subunit">
    <text evidence="12">Homodimer.</text>
</comment>
<feature type="binding site" evidence="12">
    <location>
        <begin position="11"/>
        <end position="13"/>
    </location>
    <ligand>
        <name>substrate</name>
    </ligand>
</feature>
<feature type="binding site" evidence="12">
    <location>
        <begin position="243"/>
        <end position="244"/>
    </location>
    <ligand>
        <name>ATP</name>
        <dbReference type="ChEBI" id="CHEBI:30616"/>
    </ligand>
</feature>
<evidence type="ECO:0000256" key="8">
    <source>
        <dbReference type="ARBA" id="ARBA00022840"/>
    </source>
</evidence>
<evidence type="ECO:0000256" key="5">
    <source>
        <dbReference type="ARBA" id="ARBA00022723"/>
    </source>
</evidence>
<dbReference type="HAMAP" id="MF_01987">
    <property type="entry name" value="Ribokinase"/>
    <property type="match status" value="1"/>
</dbReference>
<comment type="cofactor">
    <cofactor evidence="12">
        <name>Mg(2+)</name>
        <dbReference type="ChEBI" id="CHEBI:18420"/>
    </cofactor>
    <text evidence="12">Requires a divalent cation, most likely magnesium in vivo, as an electrophilic catalyst to aid phosphoryl group transfer. It is the chelate of the metal and the nucleotide that is the actual substrate.</text>
</comment>
<dbReference type="InterPro" id="IPR011877">
    <property type="entry name" value="Ribokinase"/>
</dbReference>
<dbReference type="InterPro" id="IPR029056">
    <property type="entry name" value="Ribokinase-like"/>
</dbReference>